<dbReference type="Pfam" id="PF01323">
    <property type="entry name" value="DSBA"/>
    <property type="match status" value="1"/>
</dbReference>
<dbReference type="GO" id="GO:0015036">
    <property type="term" value="F:disulfide oxidoreductase activity"/>
    <property type="evidence" value="ECO:0007669"/>
    <property type="project" value="UniProtKB-ARBA"/>
</dbReference>
<protein>
    <recommendedName>
        <fullName evidence="7">Thiol:disulfide interchange protein</fullName>
    </recommendedName>
</protein>
<dbReference type="InterPro" id="IPR036249">
    <property type="entry name" value="Thioredoxin-like_sf"/>
</dbReference>
<name>A0A5C8ZX08_9GAMM</name>
<gene>
    <name evidence="11" type="ORF">FVW59_07715</name>
</gene>
<dbReference type="RefSeq" id="WP_148063681.1">
    <property type="nucleotide sequence ID" value="NZ_VRYZ01000003.1"/>
</dbReference>
<feature type="signal peptide" evidence="9">
    <location>
        <begin position="1"/>
        <end position="21"/>
    </location>
</feature>
<dbReference type="InterPro" id="IPR023205">
    <property type="entry name" value="DsbA/DsbL"/>
</dbReference>
<evidence type="ECO:0000256" key="6">
    <source>
        <dbReference type="ARBA" id="ARBA00023284"/>
    </source>
</evidence>
<evidence type="ECO:0000313" key="11">
    <source>
        <dbReference type="EMBL" id="TXS92304.1"/>
    </source>
</evidence>
<keyword evidence="12" id="KW-1185">Reference proteome</keyword>
<comment type="similarity">
    <text evidence="2">Belongs to the thioredoxin family. DsbA subfamily.</text>
</comment>
<keyword evidence="4 7" id="KW-0574">Periplasm</keyword>
<dbReference type="PANTHER" id="PTHR35891">
    <property type="entry name" value="THIOL:DISULFIDE INTERCHANGE PROTEIN DSBA"/>
    <property type="match status" value="1"/>
</dbReference>
<dbReference type="AlphaFoldDB" id="A0A5C8ZX08"/>
<comment type="subcellular location">
    <subcellularLocation>
        <location evidence="1 7">Periplasm</location>
    </subcellularLocation>
</comment>
<evidence type="ECO:0000256" key="3">
    <source>
        <dbReference type="ARBA" id="ARBA00022729"/>
    </source>
</evidence>
<dbReference type="EMBL" id="VRYZ01000003">
    <property type="protein sequence ID" value="TXS92304.1"/>
    <property type="molecule type" value="Genomic_DNA"/>
</dbReference>
<dbReference type="GO" id="GO:0042597">
    <property type="term" value="C:periplasmic space"/>
    <property type="evidence" value="ECO:0007669"/>
    <property type="project" value="UniProtKB-SubCell"/>
</dbReference>
<dbReference type="Proteomes" id="UP000321933">
    <property type="component" value="Unassembled WGS sequence"/>
</dbReference>
<keyword evidence="6" id="KW-0676">Redox-active center</keyword>
<reference evidence="11 12" key="1">
    <citation type="submission" date="2019-08" db="EMBL/GenBank/DDBJ databases">
        <title>Parahaliea maris sp. nov., isolated from the surface seawater.</title>
        <authorList>
            <person name="Liu Y."/>
        </authorList>
    </citation>
    <scope>NUCLEOTIDE SEQUENCE [LARGE SCALE GENOMIC DNA]</scope>
    <source>
        <strain evidence="11 12">S2-26</strain>
    </source>
</reference>
<proteinExistence type="inferred from homology"/>
<feature type="domain" description="Thioredoxin" evidence="10">
    <location>
        <begin position="9"/>
        <end position="165"/>
    </location>
</feature>
<dbReference type="OrthoDB" id="9784896at2"/>
<evidence type="ECO:0000259" key="10">
    <source>
        <dbReference type="PROSITE" id="PS51352"/>
    </source>
</evidence>
<dbReference type="InterPro" id="IPR001853">
    <property type="entry name" value="DSBA-like_thioredoxin_dom"/>
</dbReference>
<evidence type="ECO:0000313" key="12">
    <source>
        <dbReference type="Proteomes" id="UP000321933"/>
    </source>
</evidence>
<dbReference type="PROSITE" id="PS51352">
    <property type="entry name" value="THIOREDOXIN_2"/>
    <property type="match status" value="1"/>
</dbReference>
<keyword evidence="5 7" id="KW-1015">Disulfide bond</keyword>
<evidence type="ECO:0000256" key="5">
    <source>
        <dbReference type="ARBA" id="ARBA00023157"/>
    </source>
</evidence>
<comment type="caution">
    <text evidence="11">The sequence shown here is derived from an EMBL/GenBank/DDBJ whole genome shotgun (WGS) entry which is preliminary data.</text>
</comment>
<organism evidence="11 12">
    <name type="scientific">Parahaliea aestuarii</name>
    <dbReference type="NCBI Taxonomy" id="1852021"/>
    <lineage>
        <taxon>Bacteria</taxon>
        <taxon>Pseudomonadati</taxon>
        <taxon>Pseudomonadota</taxon>
        <taxon>Gammaproteobacteria</taxon>
        <taxon>Cellvibrionales</taxon>
        <taxon>Halieaceae</taxon>
        <taxon>Parahaliea</taxon>
    </lineage>
</organism>
<dbReference type="Gene3D" id="3.40.30.10">
    <property type="entry name" value="Glutaredoxin"/>
    <property type="match status" value="1"/>
</dbReference>
<dbReference type="InterPro" id="IPR013766">
    <property type="entry name" value="Thioredoxin_domain"/>
</dbReference>
<feature type="chain" id="PRO_5023086658" description="Thiol:disulfide interchange protein" evidence="9">
    <location>
        <begin position="22"/>
        <end position="212"/>
    </location>
</feature>
<dbReference type="PANTHER" id="PTHR35891:SF2">
    <property type="entry name" value="THIOL:DISULFIDE INTERCHANGE PROTEIN DSBA"/>
    <property type="match status" value="1"/>
</dbReference>
<dbReference type="InterPro" id="IPR050824">
    <property type="entry name" value="Thiol_disulfide_DsbA"/>
</dbReference>
<sequence length="212" mass="23418">MLKHLVLAFAMVALAPFAAQADDYKEGEHYDLISPPIRTESGDKVEVVEFFWYGCGHCYNFEPLIGQWKKGLGEDVAFVGSPAVWNKPMELHAKAYYTAEVLGVLDTMHPVLFQAMNVDRKRLQSDKEIKELFTANGVSGEDFDKAYGSFGVNSQVRQANSRARAAKITGTPEMMVAGKYRISTRKAGSQADMLKIADFLIEKERAAGGAAE</sequence>
<keyword evidence="3 9" id="KW-0732">Signal</keyword>
<dbReference type="SUPFAM" id="SSF52833">
    <property type="entry name" value="Thioredoxin-like"/>
    <property type="match status" value="1"/>
</dbReference>
<evidence type="ECO:0000256" key="8">
    <source>
        <dbReference type="PIRSR" id="PIRSR001488-1"/>
    </source>
</evidence>
<dbReference type="CDD" id="cd03019">
    <property type="entry name" value="DsbA_DsbA"/>
    <property type="match status" value="1"/>
</dbReference>
<evidence type="ECO:0000256" key="7">
    <source>
        <dbReference type="PIRNR" id="PIRNR001488"/>
    </source>
</evidence>
<evidence type="ECO:0000256" key="2">
    <source>
        <dbReference type="ARBA" id="ARBA00005791"/>
    </source>
</evidence>
<dbReference type="PIRSF" id="PIRSF001488">
    <property type="entry name" value="Tdi_protein"/>
    <property type="match status" value="1"/>
</dbReference>
<dbReference type="PROSITE" id="PS00194">
    <property type="entry name" value="THIOREDOXIN_1"/>
    <property type="match status" value="1"/>
</dbReference>
<feature type="disulfide bond" description="Redox-active" evidence="8">
    <location>
        <begin position="55"/>
        <end position="58"/>
    </location>
</feature>
<accession>A0A5C8ZX08</accession>
<evidence type="ECO:0000256" key="4">
    <source>
        <dbReference type="ARBA" id="ARBA00022764"/>
    </source>
</evidence>
<evidence type="ECO:0000256" key="9">
    <source>
        <dbReference type="SAM" id="SignalP"/>
    </source>
</evidence>
<dbReference type="InterPro" id="IPR017937">
    <property type="entry name" value="Thioredoxin_CS"/>
</dbReference>
<evidence type="ECO:0000256" key="1">
    <source>
        <dbReference type="ARBA" id="ARBA00004418"/>
    </source>
</evidence>